<dbReference type="AlphaFoldDB" id="A0A072V9Q4"/>
<feature type="compositionally biased region" description="Polar residues" evidence="1">
    <location>
        <begin position="141"/>
        <end position="157"/>
    </location>
</feature>
<accession>A0A072V9Q4</accession>
<dbReference type="EnsemblPlants" id="KEH38128">
    <property type="protein sequence ID" value="KEH38128"/>
    <property type="gene ID" value="MTR_2g461790"/>
</dbReference>
<evidence type="ECO:0000256" key="1">
    <source>
        <dbReference type="SAM" id="MobiDB-lite"/>
    </source>
</evidence>
<dbReference type="HOGENOM" id="CLU_111751_0_0_1"/>
<gene>
    <name evidence="2" type="ordered locus">MTR_2g461790</name>
</gene>
<feature type="region of interest" description="Disordered" evidence="1">
    <location>
        <begin position="88"/>
        <end position="192"/>
    </location>
</feature>
<evidence type="ECO:0000313" key="4">
    <source>
        <dbReference type="Proteomes" id="UP000002051"/>
    </source>
</evidence>
<feature type="compositionally biased region" description="Polar residues" evidence="1">
    <location>
        <begin position="106"/>
        <end position="116"/>
    </location>
</feature>
<organism evidence="2 4">
    <name type="scientific">Medicago truncatula</name>
    <name type="common">Barrel medic</name>
    <name type="synonym">Medicago tribuloides</name>
    <dbReference type="NCBI Taxonomy" id="3880"/>
    <lineage>
        <taxon>Eukaryota</taxon>
        <taxon>Viridiplantae</taxon>
        <taxon>Streptophyta</taxon>
        <taxon>Embryophyta</taxon>
        <taxon>Tracheophyta</taxon>
        <taxon>Spermatophyta</taxon>
        <taxon>Magnoliopsida</taxon>
        <taxon>eudicotyledons</taxon>
        <taxon>Gunneridae</taxon>
        <taxon>Pentapetalae</taxon>
        <taxon>rosids</taxon>
        <taxon>fabids</taxon>
        <taxon>Fabales</taxon>
        <taxon>Fabaceae</taxon>
        <taxon>Papilionoideae</taxon>
        <taxon>50 kb inversion clade</taxon>
        <taxon>NPAAA clade</taxon>
        <taxon>Hologalegina</taxon>
        <taxon>IRL clade</taxon>
        <taxon>Trifolieae</taxon>
        <taxon>Medicago</taxon>
    </lineage>
</organism>
<reference evidence="3" key="3">
    <citation type="submission" date="2015-04" db="UniProtKB">
        <authorList>
            <consortium name="EnsemblPlants"/>
        </authorList>
    </citation>
    <scope>IDENTIFICATION</scope>
    <source>
        <strain evidence="3">cv. Jemalong A17</strain>
    </source>
</reference>
<protein>
    <recommendedName>
        <fullName evidence="5">Transcription factor interactor and regulator CCHC(Zn) family</fullName>
    </recommendedName>
</protein>
<dbReference type="Proteomes" id="UP000002051">
    <property type="component" value="Chromosome 2"/>
</dbReference>
<sequence>MKSQDMNINDFVPDCFKKERYAACYNSVIYPANGQCLWEKTAYADLQPPPIKRQAGRPKKKRNRDANEMLDANQMKRAKWGIKCSRCKHSGHNKSTCKLPPPPPTSEGTTGQNPAQPANVPNGRTSDHPLPTPATAPSSSQGRSVQPPQPATAPSSNTRKRKGKQHVSATQPGKPKKKKGTARGKGSTLSQQ</sequence>
<proteinExistence type="predicted"/>
<evidence type="ECO:0008006" key="5">
    <source>
        <dbReference type="Google" id="ProtNLM"/>
    </source>
</evidence>
<feature type="region of interest" description="Disordered" evidence="1">
    <location>
        <begin position="48"/>
        <end position="74"/>
    </location>
</feature>
<name>A0A072V9Q4_MEDTR</name>
<reference evidence="2 4" key="2">
    <citation type="journal article" date="2014" name="BMC Genomics">
        <title>An improved genome release (version Mt4.0) for the model legume Medicago truncatula.</title>
        <authorList>
            <person name="Tang H."/>
            <person name="Krishnakumar V."/>
            <person name="Bidwell S."/>
            <person name="Rosen B."/>
            <person name="Chan A."/>
            <person name="Zhou S."/>
            <person name="Gentzbittel L."/>
            <person name="Childs K.L."/>
            <person name="Yandell M."/>
            <person name="Gundlach H."/>
            <person name="Mayer K.F."/>
            <person name="Schwartz D.C."/>
            <person name="Town C.D."/>
        </authorList>
    </citation>
    <scope>GENOME REANNOTATION</scope>
    <source>
        <strain evidence="2">A17</strain>
        <strain evidence="3 4">cv. Jemalong A17</strain>
    </source>
</reference>
<evidence type="ECO:0000313" key="3">
    <source>
        <dbReference type="EnsemblPlants" id="KEH38128"/>
    </source>
</evidence>
<keyword evidence="4" id="KW-1185">Reference proteome</keyword>
<dbReference type="EMBL" id="CM001218">
    <property type="protein sequence ID" value="KEH38128.1"/>
    <property type="molecule type" value="Genomic_DNA"/>
</dbReference>
<evidence type="ECO:0000313" key="2">
    <source>
        <dbReference type="EMBL" id="KEH38128.1"/>
    </source>
</evidence>
<feature type="compositionally biased region" description="Basic residues" evidence="1">
    <location>
        <begin position="54"/>
        <end position="63"/>
    </location>
</feature>
<reference evidence="2 4" key="1">
    <citation type="journal article" date="2011" name="Nature">
        <title>The Medicago genome provides insight into the evolution of rhizobial symbioses.</title>
        <authorList>
            <person name="Young N.D."/>
            <person name="Debelle F."/>
            <person name="Oldroyd G.E."/>
            <person name="Geurts R."/>
            <person name="Cannon S.B."/>
            <person name="Udvardi M.K."/>
            <person name="Benedito V.A."/>
            <person name="Mayer K.F."/>
            <person name="Gouzy J."/>
            <person name="Schoof H."/>
            <person name="Van de Peer Y."/>
            <person name="Proost S."/>
            <person name="Cook D.R."/>
            <person name="Meyers B.C."/>
            <person name="Spannagl M."/>
            <person name="Cheung F."/>
            <person name="De Mita S."/>
            <person name="Krishnakumar V."/>
            <person name="Gundlach H."/>
            <person name="Zhou S."/>
            <person name="Mudge J."/>
            <person name="Bharti A.K."/>
            <person name="Murray J.D."/>
            <person name="Naoumkina M.A."/>
            <person name="Rosen B."/>
            <person name="Silverstein K.A."/>
            <person name="Tang H."/>
            <person name="Rombauts S."/>
            <person name="Zhao P.X."/>
            <person name="Zhou P."/>
            <person name="Barbe V."/>
            <person name="Bardou P."/>
            <person name="Bechner M."/>
            <person name="Bellec A."/>
            <person name="Berger A."/>
            <person name="Berges H."/>
            <person name="Bidwell S."/>
            <person name="Bisseling T."/>
            <person name="Choisne N."/>
            <person name="Couloux A."/>
            <person name="Denny R."/>
            <person name="Deshpande S."/>
            <person name="Dai X."/>
            <person name="Doyle J.J."/>
            <person name="Dudez A.M."/>
            <person name="Farmer A.D."/>
            <person name="Fouteau S."/>
            <person name="Franken C."/>
            <person name="Gibelin C."/>
            <person name="Gish J."/>
            <person name="Goldstein S."/>
            <person name="Gonzalez A.J."/>
            <person name="Green P.J."/>
            <person name="Hallab A."/>
            <person name="Hartog M."/>
            <person name="Hua A."/>
            <person name="Humphray S.J."/>
            <person name="Jeong D.H."/>
            <person name="Jing Y."/>
            <person name="Jocker A."/>
            <person name="Kenton S.M."/>
            <person name="Kim D.J."/>
            <person name="Klee K."/>
            <person name="Lai H."/>
            <person name="Lang C."/>
            <person name="Lin S."/>
            <person name="Macmil S.L."/>
            <person name="Magdelenat G."/>
            <person name="Matthews L."/>
            <person name="McCorrison J."/>
            <person name="Monaghan E.L."/>
            <person name="Mun J.H."/>
            <person name="Najar F.Z."/>
            <person name="Nicholson C."/>
            <person name="Noirot C."/>
            <person name="O'Bleness M."/>
            <person name="Paule C.R."/>
            <person name="Poulain J."/>
            <person name="Prion F."/>
            <person name="Qin B."/>
            <person name="Qu C."/>
            <person name="Retzel E.F."/>
            <person name="Riddle C."/>
            <person name="Sallet E."/>
            <person name="Samain S."/>
            <person name="Samson N."/>
            <person name="Sanders I."/>
            <person name="Saurat O."/>
            <person name="Scarpelli C."/>
            <person name="Schiex T."/>
            <person name="Segurens B."/>
            <person name="Severin A.J."/>
            <person name="Sherrier D.J."/>
            <person name="Shi R."/>
            <person name="Sims S."/>
            <person name="Singer S.R."/>
            <person name="Sinharoy S."/>
            <person name="Sterck L."/>
            <person name="Viollet A."/>
            <person name="Wang B.B."/>
            <person name="Wang K."/>
            <person name="Wang M."/>
            <person name="Wang X."/>
            <person name="Warfsmann J."/>
            <person name="Weissenbach J."/>
            <person name="White D.D."/>
            <person name="White J.D."/>
            <person name="Wiley G.B."/>
            <person name="Wincker P."/>
            <person name="Xing Y."/>
            <person name="Yang L."/>
            <person name="Yao Z."/>
            <person name="Ying F."/>
            <person name="Zhai J."/>
            <person name="Zhou L."/>
            <person name="Zuber A."/>
            <person name="Denarie J."/>
            <person name="Dixon R.A."/>
            <person name="May G.D."/>
            <person name="Schwartz D.C."/>
            <person name="Rogers J."/>
            <person name="Quetier F."/>
            <person name="Town C.D."/>
            <person name="Roe B.A."/>
        </authorList>
    </citation>
    <scope>NUCLEOTIDE SEQUENCE [LARGE SCALE GENOMIC DNA]</scope>
    <source>
        <strain evidence="2">A17</strain>
        <strain evidence="3 4">cv. Jemalong A17</strain>
    </source>
</reference>